<dbReference type="InterPro" id="IPR044148">
    <property type="entry name" value="ALDH_GabD1-like"/>
</dbReference>
<dbReference type="SUPFAM" id="SSF53720">
    <property type="entry name" value="ALDH-like"/>
    <property type="match status" value="1"/>
</dbReference>
<evidence type="ECO:0000256" key="1">
    <source>
        <dbReference type="ARBA" id="ARBA00009986"/>
    </source>
</evidence>
<name>K9WHS0_9CYAN</name>
<dbReference type="FunFam" id="3.40.309.10:FF:000009">
    <property type="entry name" value="Aldehyde dehydrogenase A"/>
    <property type="match status" value="1"/>
</dbReference>
<dbReference type="CDD" id="cd07100">
    <property type="entry name" value="ALDH_SSADH1_GabD1"/>
    <property type="match status" value="1"/>
</dbReference>
<evidence type="ECO:0000313" key="5">
    <source>
        <dbReference type="EMBL" id="AFZ19356.1"/>
    </source>
</evidence>
<proteinExistence type="inferred from homology"/>
<dbReference type="PANTHER" id="PTHR43217">
    <property type="entry name" value="SUCCINATE SEMIALDEHYDE DEHYDROGENASE [NAD(P)+] SAD"/>
    <property type="match status" value="1"/>
</dbReference>
<dbReference type="Pfam" id="PF00171">
    <property type="entry name" value="Aldedh"/>
    <property type="match status" value="1"/>
</dbReference>
<evidence type="ECO:0000256" key="2">
    <source>
        <dbReference type="ARBA" id="ARBA00022857"/>
    </source>
</evidence>
<evidence type="ECO:0000313" key="6">
    <source>
        <dbReference type="Proteomes" id="UP000010471"/>
    </source>
</evidence>
<dbReference type="Proteomes" id="UP000010471">
    <property type="component" value="Chromosome"/>
</dbReference>
<gene>
    <name evidence="5" type="ORF">Mic7113_3632</name>
</gene>
<dbReference type="PATRIC" id="fig|1173027.3.peg.3995"/>
<keyword evidence="6" id="KW-1185">Reference proteome</keyword>
<organism evidence="5 6">
    <name type="scientific">Allocoleopsis franciscana PCC 7113</name>
    <dbReference type="NCBI Taxonomy" id="1173027"/>
    <lineage>
        <taxon>Bacteria</taxon>
        <taxon>Bacillati</taxon>
        <taxon>Cyanobacteriota</taxon>
        <taxon>Cyanophyceae</taxon>
        <taxon>Coleofasciculales</taxon>
        <taxon>Coleofasciculaceae</taxon>
        <taxon>Allocoleopsis</taxon>
        <taxon>Allocoleopsis franciscana</taxon>
    </lineage>
</organism>
<comment type="similarity">
    <text evidence="1">Belongs to the aldehyde dehydrogenase family.</text>
</comment>
<dbReference type="Gene3D" id="3.40.605.10">
    <property type="entry name" value="Aldehyde Dehydrogenase, Chain A, domain 1"/>
    <property type="match status" value="1"/>
</dbReference>
<dbReference type="InterPro" id="IPR016162">
    <property type="entry name" value="Ald_DH_N"/>
</dbReference>
<dbReference type="KEGG" id="mic:Mic7113_3632"/>
<dbReference type="eggNOG" id="COG1012">
    <property type="taxonomic scope" value="Bacteria"/>
</dbReference>
<accession>K9WHS0</accession>
<sequence length="455" mass="48887">MGIATINPATGETIKTFEAESSGSIAQKLALAQQTFEQYRQTPMQQRAEWLNQAAEILERDKVSFGKIMTTEMGKTLKSAIAETEKCALVCRYYAEHAADFLADVAVSTDASKSFVRYQPLGLILAVMPWNFPFWQVFRFAAPALMAGNVGLLKHASNVPQCALAIAQIFREAGFPEGAFQTLLIGADQVASIINDARVKAATLTGSEAAGASLAATAGKQIKKTVLELGGSDPFIVLESADLEAAVTTAVTARMLNTGQSCIAAKRFIVVDAVADEFERRLVEKFQALKIGDPMDENTDVGPLATPGILKDLDELVQVCIKKGSKVLTGGQPLSDRPGNFYPPTILSDFPPGTPADEEEFFGPVALLFRVPDIDTAIARANASPFGLGASAWTTDEQEAQRLIDEVEAGAVFINGLVKSDPRLPFGGIKRSGYGRELGIQGIHEFVNIKTVWIK</sequence>
<dbReference type="STRING" id="1173027.Mic7113_3632"/>
<dbReference type="FunFam" id="3.40.605.10:FF:000012">
    <property type="entry name" value="NAD-dependent succinate-semialdehyde dehydrogenase"/>
    <property type="match status" value="1"/>
</dbReference>
<dbReference type="EMBL" id="CP003630">
    <property type="protein sequence ID" value="AFZ19356.1"/>
    <property type="molecule type" value="Genomic_DNA"/>
</dbReference>
<dbReference type="GO" id="GO:0004030">
    <property type="term" value="F:aldehyde dehydrogenase [NAD(P)+] activity"/>
    <property type="evidence" value="ECO:0007669"/>
    <property type="project" value="InterPro"/>
</dbReference>
<dbReference type="HOGENOM" id="CLU_005391_1_0_3"/>
<dbReference type="InterPro" id="IPR016163">
    <property type="entry name" value="Ald_DH_C"/>
</dbReference>
<dbReference type="GO" id="GO:0004777">
    <property type="term" value="F:succinate-semialdehyde dehydrogenase (NAD+) activity"/>
    <property type="evidence" value="ECO:0007669"/>
    <property type="project" value="TreeGrafter"/>
</dbReference>
<dbReference type="OrthoDB" id="548310at2"/>
<evidence type="ECO:0000256" key="3">
    <source>
        <dbReference type="ARBA" id="ARBA00023002"/>
    </source>
</evidence>
<reference evidence="5 6" key="1">
    <citation type="submission" date="2012-06" db="EMBL/GenBank/DDBJ databases">
        <title>Finished chromosome of genome of Microcoleus sp. PCC 7113.</title>
        <authorList>
            <consortium name="US DOE Joint Genome Institute"/>
            <person name="Gugger M."/>
            <person name="Coursin T."/>
            <person name="Rippka R."/>
            <person name="Tandeau De Marsac N."/>
            <person name="Huntemann M."/>
            <person name="Wei C.-L."/>
            <person name="Han J."/>
            <person name="Detter J.C."/>
            <person name="Han C."/>
            <person name="Tapia R."/>
            <person name="Chen A."/>
            <person name="Kyrpides N."/>
            <person name="Mavromatis K."/>
            <person name="Markowitz V."/>
            <person name="Szeto E."/>
            <person name="Ivanova N."/>
            <person name="Pagani I."/>
            <person name="Pati A."/>
            <person name="Goodwin L."/>
            <person name="Nordberg H.P."/>
            <person name="Cantor M.N."/>
            <person name="Hua S.X."/>
            <person name="Woyke T."/>
            <person name="Kerfeld C.A."/>
        </authorList>
    </citation>
    <scope>NUCLEOTIDE SEQUENCE [LARGE SCALE GENOMIC DNA]</scope>
    <source>
        <strain evidence="5 6">PCC 7113</strain>
    </source>
</reference>
<protein>
    <submittedName>
        <fullName evidence="5">NAD-dependent aldehyde dehydrogenase</fullName>
    </submittedName>
</protein>
<feature type="domain" description="Aldehyde dehydrogenase" evidence="4">
    <location>
        <begin position="3"/>
        <end position="452"/>
    </location>
</feature>
<dbReference type="RefSeq" id="WP_015183497.1">
    <property type="nucleotide sequence ID" value="NC_019738.1"/>
</dbReference>
<keyword evidence="2" id="KW-0521">NADP</keyword>
<dbReference type="AlphaFoldDB" id="K9WHS0"/>
<dbReference type="InterPro" id="IPR016161">
    <property type="entry name" value="Ald_DH/histidinol_DH"/>
</dbReference>
<dbReference type="InterPro" id="IPR047110">
    <property type="entry name" value="GABD/Sad-like"/>
</dbReference>
<dbReference type="PANTHER" id="PTHR43217:SF1">
    <property type="entry name" value="SUCCINATE SEMIALDEHYDE DEHYDROGENASE [NAD(P)+] SAD"/>
    <property type="match status" value="1"/>
</dbReference>
<evidence type="ECO:0000259" key="4">
    <source>
        <dbReference type="Pfam" id="PF00171"/>
    </source>
</evidence>
<keyword evidence="3" id="KW-0560">Oxidoreductase</keyword>
<dbReference type="InterPro" id="IPR015590">
    <property type="entry name" value="Aldehyde_DH_dom"/>
</dbReference>
<dbReference type="Gene3D" id="3.40.309.10">
    <property type="entry name" value="Aldehyde Dehydrogenase, Chain A, domain 2"/>
    <property type="match status" value="1"/>
</dbReference>